<gene>
    <name evidence="7" type="ORF">W5A_11229</name>
</gene>
<dbReference type="PANTHER" id="PTHR11358:SF35">
    <property type="entry name" value="FORMIMIDOYLGLUTAMASE"/>
    <property type="match status" value="1"/>
</dbReference>
<dbReference type="PROSITE" id="PS51409">
    <property type="entry name" value="ARGINASE_2"/>
    <property type="match status" value="1"/>
</dbReference>
<reference evidence="7 8" key="1">
    <citation type="journal article" date="2012" name="J. Bacteriol.">
        <title>Genome Sequence of the Halotolerant Bacterium Imtechella halotolerans K1T.</title>
        <authorList>
            <person name="Kumar S."/>
            <person name="Vikram S."/>
            <person name="Subramanian S."/>
            <person name="Raghava G.P."/>
            <person name="Pinnaka A.K."/>
        </authorList>
    </citation>
    <scope>NUCLEOTIDE SEQUENCE [LARGE SCALE GENOMIC DNA]</scope>
    <source>
        <strain evidence="7 8">K1</strain>
    </source>
</reference>
<feature type="binding site" evidence="5">
    <location>
        <position position="155"/>
    </location>
    <ligand>
        <name>Mn(2+)</name>
        <dbReference type="ChEBI" id="CHEBI:29035"/>
        <label>1</label>
    </ligand>
</feature>
<feature type="binding site" evidence="5">
    <location>
        <position position="181"/>
    </location>
    <ligand>
        <name>Mn(2+)</name>
        <dbReference type="ChEBI" id="CHEBI:29035"/>
        <label>1</label>
    </ligand>
</feature>
<dbReference type="EMBL" id="AJJU01000034">
    <property type="protein sequence ID" value="EID72697.1"/>
    <property type="molecule type" value="Genomic_DNA"/>
</dbReference>
<comment type="cofactor">
    <cofactor evidence="5">
        <name>Mn(2+)</name>
        <dbReference type="ChEBI" id="CHEBI:29035"/>
    </cofactor>
    <text evidence="5">Binds 2 manganese ions per subunit.</text>
</comment>
<evidence type="ECO:0000256" key="6">
    <source>
        <dbReference type="PROSITE-ProRule" id="PRU00742"/>
    </source>
</evidence>
<dbReference type="eggNOG" id="COG0010">
    <property type="taxonomic scope" value="Bacteria"/>
</dbReference>
<evidence type="ECO:0000256" key="2">
    <source>
        <dbReference type="ARBA" id="ARBA00022801"/>
    </source>
</evidence>
<evidence type="ECO:0000256" key="5">
    <source>
        <dbReference type="PIRSR" id="PIRSR036979-1"/>
    </source>
</evidence>
<keyword evidence="1 5" id="KW-0479">Metal-binding</keyword>
<dbReference type="SUPFAM" id="SSF52768">
    <property type="entry name" value="Arginase/deacetylase"/>
    <property type="match status" value="1"/>
</dbReference>
<evidence type="ECO:0000256" key="4">
    <source>
        <dbReference type="ARBA" id="ARBA00023211"/>
    </source>
</evidence>
<dbReference type="Pfam" id="PF00491">
    <property type="entry name" value="Arginase"/>
    <property type="match status" value="1"/>
</dbReference>
<feature type="binding site" evidence="5">
    <location>
        <position position="272"/>
    </location>
    <ligand>
        <name>Mn(2+)</name>
        <dbReference type="ChEBI" id="CHEBI:29035"/>
        <label>1</label>
    </ligand>
</feature>
<evidence type="ECO:0000256" key="3">
    <source>
        <dbReference type="ARBA" id="ARBA00022808"/>
    </source>
</evidence>
<dbReference type="Gene3D" id="3.40.800.10">
    <property type="entry name" value="Ureohydrolase domain"/>
    <property type="match status" value="1"/>
</dbReference>
<keyword evidence="4 5" id="KW-0464">Manganese</keyword>
<proteinExistence type="inferred from homology"/>
<dbReference type="AlphaFoldDB" id="I0W8I1"/>
<evidence type="ECO:0000256" key="1">
    <source>
        <dbReference type="ARBA" id="ARBA00022723"/>
    </source>
</evidence>
<dbReference type="STRING" id="946077.W5A_11229"/>
<sequence length="340" mass="38556">MNYLHPFTLKELNALVNFRKGETKYGEKVITMHLEESFEAQLQKSDAPYVLLGISEDIGVLANFGFKGTRNAYTSVIKSLLNTQHNKYNKGSLLHILGELRFDDLQKKADSLNPQKEAELNQLYDFVDIIDKEVSYWIQQIVAAGKKPIVIGGGHNNAYGIIKGCALALNKSMNVINFDAHTDLRKLEGRHSGNGFSYAYEEGFLKKYYVFGLHENYTPKTIFKNMKAQPEIFQYATFEELYTRREKGADYELNKAIEFIKGTKFGVEIDCDAIEGVPSSAMSPSGFTVNEIRRFIAMLATNKNIAYIHLCESAPNIENTIETRQVGKMLTYFITDFIQS</sequence>
<dbReference type="InterPro" id="IPR023696">
    <property type="entry name" value="Ureohydrolase_dom_sf"/>
</dbReference>
<dbReference type="GO" id="GO:0046872">
    <property type="term" value="F:metal ion binding"/>
    <property type="evidence" value="ECO:0007669"/>
    <property type="project" value="UniProtKB-KW"/>
</dbReference>
<organism evidence="7 8">
    <name type="scientific">Imtechella halotolerans K1</name>
    <dbReference type="NCBI Taxonomy" id="946077"/>
    <lineage>
        <taxon>Bacteria</taxon>
        <taxon>Pseudomonadati</taxon>
        <taxon>Bacteroidota</taxon>
        <taxon>Flavobacteriia</taxon>
        <taxon>Flavobacteriales</taxon>
        <taxon>Flavobacteriaceae</taxon>
        <taxon>Imtechella</taxon>
    </lineage>
</organism>
<keyword evidence="8" id="KW-1185">Reference proteome</keyword>
<keyword evidence="3" id="KW-0369">Histidine metabolism</keyword>
<keyword evidence="2" id="KW-0378">Hydrolase</keyword>
<dbReference type="OrthoDB" id="9788689at2"/>
<feature type="binding site" evidence="5">
    <location>
        <position position="179"/>
    </location>
    <ligand>
        <name>Mn(2+)</name>
        <dbReference type="ChEBI" id="CHEBI:29035"/>
        <label>1</label>
    </ligand>
</feature>
<dbReference type="InterPro" id="IPR006035">
    <property type="entry name" value="Ureohydrolase"/>
</dbReference>
<accession>I0W8I1</accession>
<dbReference type="GO" id="GO:0033389">
    <property type="term" value="P:putrescine biosynthetic process from arginine, via agmatine"/>
    <property type="evidence" value="ECO:0007669"/>
    <property type="project" value="TreeGrafter"/>
</dbReference>
<name>I0W8I1_9FLAO</name>
<dbReference type="RefSeq" id="WP_008240683.1">
    <property type="nucleotide sequence ID" value="NZ_AJJU01000034.1"/>
</dbReference>
<protein>
    <submittedName>
        <fullName evidence="7">Arginase/agmatinase/formiminoglutamase</fullName>
    </submittedName>
</protein>
<dbReference type="GO" id="GO:0008783">
    <property type="term" value="F:agmatinase activity"/>
    <property type="evidence" value="ECO:0007669"/>
    <property type="project" value="TreeGrafter"/>
</dbReference>
<dbReference type="CDD" id="cd09988">
    <property type="entry name" value="Formimidoylglutamase"/>
    <property type="match status" value="1"/>
</dbReference>
<feature type="binding site" evidence="5">
    <location>
        <position position="270"/>
    </location>
    <ligand>
        <name>Mn(2+)</name>
        <dbReference type="ChEBI" id="CHEBI:29035"/>
        <label>1</label>
    </ligand>
</feature>
<evidence type="ECO:0000313" key="8">
    <source>
        <dbReference type="Proteomes" id="UP000005938"/>
    </source>
</evidence>
<dbReference type="PANTHER" id="PTHR11358">
    <property type="entry name" value="ARGINASE/AGMATINASE"/>
    <property type="match status" value="1"/>
</dbReference>
<feature type="binding site" evidence="5">
    <location>
        <position position="183"/>
    </location>
    <ligand>
        <name>Mn(2+)</name>
        <dbReference type="ChEBI" id="CHEBI:29035"/>
        <label>1</label>
    </ligand>
</feature>
<dbReference type="PATRIC" id="fig|946077.3.peg.2263"/>
<comment type="caution">
    <text evidence="7">The sequence shown here is derived from an EMBL/GenBank/DDBJ whole genome shotgun (WGS) entry which is preliminary data.</text>
</comment>
<evidence type="ECO:0000313" key="7">
    <source>
        <dbReference type="EMBL" id="EID72697.1"/>
    </source>
</evidence>
<dbReference type="GO" id="GO:0006547">
    <property type="term" value="P:L-histidine metabolic process"/>
    <property type="evidence" value="ECO:0007669"/>
    <property type="project" value="UniProtKB-KW"/>
</dbReference>
<comment type="similarity">
    <text evidence="6">Belongs to the arginase family.</text>
</comment>
<dbReference type="Proteomes" id="UP000005938">
    <property type="component" value="Unassembled WGS sequence"/>
</dbReference>